<keyword evidence="3" id="KW-1185">Reference proteome</keyword>
<name>A0ABR4K2E9_9EURO</name>
<sequence>MSSPNQFDTYLRHLGERMIGRPPTQETSATTANPEVGKPAWGLAIANEFTGHLCIAHAPVKKIYRVSRLVMVEPTAEHPLHLSFKTAKAADLDKLWDGSVAAEPAKVGEVARGFYREEGKEGEKERPLKVGVGRVVCVFDGCEEEWVEAEDSLADRYSLMEKWATADQRFRDVSCPVLLNLSALSAPHNQLEQYYHERATTHPAFAAPILVQDGLQSKTATGATRSPSPPPEEAQRSRSQPTLIPTLARLPSASSVEHTLPALFLRTADLRVMAMDAQSLQTGLINVVRFESNGSIRCATHRRPFNLTQIMIFSIGNRWPLEEIIETGIGGWGFWNQPMDMDLPILDILQGVKDSGKFQYAGWGDKELLAREIERAAPGYLELEAEGRAGEFELERLAEIYT</sequence>
<evidence type="ECO:0000256" key="1">
    <source>
        <dbReference type="SAM" id="MobiDB-lite"/>
    </source>
</evidence>
<dbReference type="Proteomes" id="UP001610444">
    <property type="component" value="Unassembled WGS sequence"/>
</dbReference>
<reference evidence="2 3" key="1">
    <citation type="submission" date="2024-07" db="EMBL/GenBank/DDBJ databases">
        <title>Section-level genome sequencing and comparative genomics of Aspergillus sections Usti and Cavernicolus.</title>
        <authorList>
            <consortium name="Lawrence Berkeley National Laboratory"/>
            <person name="Nybo J.L."/>
            <person name="Vesth T.C."/>
            <person name="Theobald S."/>
            <person name="Frisvad J.C."/>
            <person name="Larsen T.O."/>
            <person name="Kjaerboelling I."/>
            <person name="Rothschild-Mancinelli K."/>
            <person name="Lyhne E.K."/>
            <person name="Kogle M.E."/>
            <person name="Barry K."/>
            <person name="Clum A."/>
            <person name="Na H."/>
            <person name="Ledsgaard L."/>
            <person name="Lin J."/>
            <person name="Lipzen A."/>
            <person name="Kuo A."/>
            <person name="Riley R."/>
            <person name="Mondo S."/>
            <person name="LaButti K."/>
            <person name="Haridas S."/>
            <person name="Pangalinan J."/>
            <person name="Salamov A.A."/>
            <person name="Simmons B.A."/>
            <person name="Magnuson J.K."/>
            <person name="Chen J."/>
            <person name="Drula E."/>
            <person name="Henrissat B."/>
            <person name="Wiebenga A."/>
            <person name="Lubbers R.J."/>
            <person name="Gomes A.C."/>
            <person name="Macurrencykelacurrency M.R."/>
            <person name="Stajich J."/>
            <person name="Grigoriev I.V."/>
            <person name="Mortensen U.H."/>
            <person name="De vries R.P."/>
            <person name="Baker S.E."/>
            <person name="Andersen M.R."/>
        </authorList>
    </citation>
    <scope>NUCLEOTIDE SEQUENCE [LARGE SCALE GENOMIC DNA]</scope>
    <source>
        <strain evidence="2 3">CBS 756.74</strain>
    </source>
</reference>
<dbReference type="GeneID" id="98161293"/>
<proteinExistence type="predicted"/>
<evidence type="ECO:0000313" key="2">
    <source>
        <dbReference type="EMBL" id="KAL2846498.1"/>
    </source>
</evidence>
<organism evidence="2 3">
    <name type="scientific">Aspergillus pseudodeflectus</name>
    <dbReference type="NCBI Taxonomy" id="176178"/>
    <lineage>
        <taxon>Eukaryota</taxon>
        <taxon>Fungi</taxon>
        <taxon>Dikarya</taxon>
        <taxon>Ascomycota</taxon>
        <taxon>Pezizomycotina</taxon>
        <taxon>Eurotiomycetes</taxon>
        <taxon>Eurotiomycetidae</taxon>
        <taxon>Eurotiales</taxon>
        <taxon>Aspergillaceae</taxon>
        <taxon>Aspergillus</taxon>
        <taxon>Aspergillus subgen. Nidulantes</taxon>
    </lineage>
</organism>
<accession>A0ABR4K2E9</accession>
<dbReference type="RefSeq" id="XP_070897192.1">
    <property type="nucleotide sequence ID" value="XM_071046129.1"/>
</dbReference>
<feature type="region of interest" description="Disordered" evidence="1">
    <location>
        <begin position="218"/>
        <end position="240"/>
    </location>
</feature>
<evidence type="ECO:0000313" key="3">
    <source>
        <dbReference type="Proteomes" id="UP001610444"/>
    </source>
</evidence>
<gene>
    <name evidence="2" type="ORF">BJX68DRAFT_268588</name>
</gene>
<protein>
    <submittedName>
        <fullName evidence="2">Uncharacterized protein</fullName>
    </submittedName>
</protein>
<comment type="caution">
    <text evidence="2">The sequence shown here is derived from an EMBL/GenBank/DDBJ whole genome shotgun (WGS) entry which is preliminary data.</text>
</comment>
<dbReference type="EMBL" id="JBFXLR010000032">
    <property type="protein sequence ID" value="KAL2846498.1"/>
    <property type="molecule type" value="Genomic_DNA"/>
</dbReference>